<feature type="transmembrane region" description="Helical" evidence="6">
    <location>
        <begin position="342"/>
        <end position="367"/>
    </location>
</feature>
<name>A0A367EMV3_9ACTN</name>
<dbReference type="Proteomes" id="UP000253094">
    <property type="component" value="Unassembled WGS sequence"/>
</dbReference>
<dbReference type="InterPro" id="IPR036259">
    <property type="entry name" value="MFS_trans_sf"/>
</dbReference>
<dbReference type="PANTHER" id="PTHR42718:SF48">
    <property type="entry name" value="CONSERVED TWO-DOMAIN MEMBRANE PROTEIN-RELATED"/>
    <property type="match status" value="1"/>
</dbReference>
<dbReference type="SUPFAM" id="SSF103473">
    <property type="entry name" value="MFS general substrate transporter"/>
    <property type="match status" value="1"/>
</dbReference>
<evidence type="ECO:0000256" key="6">
    <source>
        <dbReference type="SAM" id="Phobius"/>
    </source>
</evidence>
<comment type="caution">
    <text evidence="8">The sequence shown here is derived from an EMBL/GenBank/DDBJ whole genome shotgun (WGS) entry which is preliminary data.</text>
</comment>
<feature type="region of interest" description="Disordered" evidence="5">
    <location>
        <begin position="442"/>
        <end position="500"/>
    </location>
</feature>
<feature type="transmembrane region" description="Helical" evidence="6">
    <location>
        <begin position="284"/>
        <end position="303"/>
    </location>
</feature>
<feature type="transmembrane region" description="Helical" evidence="6">
    <location>
        <begin position="207"/>
        <end position="228"/>
    </location>
</feature>
<reference evidence="8 9" key="1">
    <citation type="submission" date="2018-06" db="EMBL/GenBank/DDBJ databases">
        <title>Sphaerisporangium craniellae sp. nov., isolated from a marine sponge in the South China Sea.</title>
        <authorList>
            <person name="Li L."/>
        </authorList>
    </citation>
    <scope>NUCLEOTIDE SEQUENCE [LARGE SCALE GENOMIC DNA]</scope>
    <source>
        <strain evidence="8 9">CCTCC AA 208026</strain>
    </source>
</reference>
<dbReference type="PANTHER" id="PTHR42718">
    <property type="entry name" value="MAJOR FACILITATOR SUPERFAMILY MULTIDRUG TRANSPORTER MFSC"/>
    <property type="match status" value="1"/>
</dbReference>
<feature type="transmembrane region" description="Helical" evidence="6">
    <location>
        <begin position="117"/>
        <end position="138"/>
    </location>
</feature>
<feature type="compositionally biased region" description="Low complexity" evidence="5">
    <location>
        <begin position="475"/>
        <end position="493"/>
    </location>
</feature>
<protein>
    <submittedName>
        <fullName evidence="8">MFS transporter</fullName>
    </submittedName>
</protein>
<feature type="transmembrane region" description="Helical" evidence="6">
    <location>
        <begin position="411"/>
        <end position="434"/>
    </location>
</feature>
<keyword evidence="9" id="KW-1185">Reference proteome</keyword>
<dbReference type="EMBL" id="QOIL01000035">
    <property type="protein sequence ID" value="RCG19022.1"/>
    <property type="molecule type" value="Genomic_DNA"/>
</dbReference>
<dbReference type="AlphaFoldDB" id="A0A367EMV3"/>
<feature type="transmembrane region" description="Helical" evidence="6">
    <location>
        <begin position="144"/>
        <end position="164"/>
    </location>
</feature>
<evidence type="ECO:0000256" key="2">
    <source>
        <dbReference type="ARBA" id="ARBA00022692"/>
    </source>
</evidence>
<evidence type="ECO:0000256" key="3">
    <source>
        <dbReference type="ARBA" id="ARBA00022989"/>
    </source>
</evidence>
<dbReference type="PROSITE" id="PS50850">
    <property type="entry name" value="MFS"/>
    <property type="match status" value="1"/>
</dbReference>
<evidence type="ECO:0000256" key="4">
    <source>
        <dbReference type="ARBA" id="ARBA00023136"/>
    </source>
</evidence>
<proteinExistence type="predicted"/>
<dbReference type="Gene3D" id="1.20.1250.20">
    <property type="entry name" value="MFS general substrate transporter like domains"/>
    <property type="match status" value="1"/>
</dbReference>
<evidence type="ECO:0000313" key="8">
    <source>
        <dbReference type="EMBL" id="RCG19022.1"/>
    </source>
</evidence>
<feature type="transmembrane region" description="Helical" evidence="6">
    <location>
        <begin position="57"/>
        <end position="84"/>
    </location>
</feature>
<dbReference type="GO" id="GO:0005886">
    <property type="term" value="C:plasma membrane"/>
    <property type="evidence" value="ECO:0007669"/>
    <property type="project" value="UniProtKB-SubCell"/>
</dbReference>
<dbReference type="OrthoDB" id="7375466at2"/>
<keyword evidence="2 6" id="KW-0812">Transmembrane</keyword>
<feature type="transmembrane region" description="Helical" evidence="6">
    <location>
        <begin position="248"/>
        <end position="272"/>
    </location>
</feature>
<accession>A0A367EMV3</accession>
<comment type="subcellular location">
    <subcellularLocation>
        <location evidence="1">Cell membrane</location>
        <topology evidence="1">Multi-pass membrane protein</topology>
    </subcellularLocation>
</comment>
<evidence type="ECO:0000256" key="1">
    <source>
        <dbReference type="ARBA" id="ARBA00004651"/>
    </source>
</evidence>
<dbReference type="InterPro" id="IPR011701">
    <property type="entry name" value="MFS"/>
</dbReference>
<keyword evidence="3 6" id="KW-1133">Transmembrane helix</keyword>
<feature type="transmembrane region" description="Helical" evidence="6">
    <location>
        <begin position="387"/>
        <end position="405"/>
    </location>
</feature>
<evidence type="ECO:0000259" key="7">
    <source>
        <dbReference type="PROSITE" id="PS50850"/>
    </source>
</evidence>
<organism evidence="8 9">
    <name type="scientific">Sphaerisporangium album</name>
    <dbReference type="NCBI Taxonomy" id="509200"/>
    <lineage>
        <taxon>Bacteria</taxon>
        <taxon>Bacillati</taxon>
        <taxon>Actinomycetota</taxon>
        <taxon>Actinomycetes</taxon>
        <taxon>Streptosporangiales</taxon>
        <taxon>Streptosporangiaceae</taxon>
        <taxon>Sphaerisporangium</taxon>
    </lineage>
</organism>
<feature type="transmembrane region" description="Helical" evidence="6">
    <location>
        <begin position="25"/>
        <end position="45"/>
    </location>
</feature>
<dbReference type="Gene3D" id="1.20.1720.10">
    <property type="entry name" value="Multidrug resistance protein D"/>
    <property type="match status" value="1"/>
</dbReference>
<dbReference type="GO" id="GO:0022857">
    <property type="term" value="F:transmembrane transporter activity"/>
    <property type="evidence" value="ECO:0007669"/>
    <property type="project" value="InterPro"/>
</dbReference>
<keyword evidence="4 6" id="KW-0472">Membrane</keyword>
<feature type="transmembrane region" description="Helical" evidence="6">
    <location>
        <begin position="315"/>
        <end position="336"/>
    </location>
</feature>
<gene>
    <name evidence="8" type="ORF">DQ384_38475</name>
</gene>
<evidence type="ECO:0000313" key="9">
    <source>
        <dbReference type="Proteomes" id="UP000253094"/>
    </source>
</evidence>
<feature type="transmembrane region" description="Helical" evidence="6">
    <location>
        <begin position="90"/>
        <end position="110"/>
    </location>
</feature>
<feature type="transmembrane region" description="Helical" evidence="6">
    <location>
        <begin position="184"/>
        <end position="201"/>
    </location>
</feature>
<feature type="domain" description="Major facilitator superfamily (MFS) profile" evidence="7">
    <location>
        <begin position="1"/>
        <end position="438"/>
    </location>
</feature>
<dbReference type="InterPro" id="IPR020846">
    <property type="entry name" value="MFS_dom"/>
</dbReference>
<sequence length="500" mass="50032">MADTIAATLAIPVLQSPHGLPGTPVSALTWLITAYALPVATGLTTAGRLADLAGPRLVLIAGLAVFTFGAAVTCLAPNLGWLLAARATQGLGAAAMIPASLALILVTLPASRTAAIGLWNAASGIGAAAMHAGGGWLADLLSWRALWLPQAVIGMTLLLGVTGLPTATSTSSASNATRWHRPDLAGLALLATVFLTATYALSQASRLPTAILVAALAASGLGLLATAWRSRHHPTPAIETGVYARPAFALAALVALLHGAMSIAMLTAIPMYLQHTLHRTPTGYGLAMAPMSIAMALTSIAVGRAGKHLRPGWMIYIGSVAVVACYLWVATALGPVPHLSAIWIPASIPLGAGMGAIATSLSAAATLSAGAGRYAAATGAVMTGRQLGGAFGLAGMAAVLQHPVLTGPAAGYTSVILGCLACAGLAGFCGLLLVRRAEPAATHPARSRPAQGPRSTGSVTAIPAFTQTPPPHPRAQTPAIPASSATSSAAARRALPDLTG</sequence>
<evidence type="ECO:0000256" key="5">
    <source>
        <dbReference type="SAM" id="MobiDB-lite"/>
    </source>
</evidence>
<dbReference type="Pfam" id="PF07690">
    <property type="entry name" value="MFS_1"/>
    <property type="match status" value="1"/>
</dbReference>